<comment type="function">
    <text evidence="6">Component of the mitochondrial ribosome (mitoribosome), a dedicated translation machinery responsible for the synthesis of mitochondrial genome-encoded proteins, including at least some of the essential transmembrane subunits of the mitochondrial respiratory chain. The mitoribosomes are attached to the mitochondrial inner membrane and translation products are cotranslationally integrated into the membrane.</text>
</comment>
<dbReference type="FunFam" id="2.40.50.140:FF:000128">
    <property type="entry name" value="50S ribosomal protein L2"/>
    <property type="match status" value="1"/>
</dbReference>
<protein>
    <recommendedName>
        <fullName evidence="7">Large ribosomal subunit protein uL2m</fullName>
    </recommendedName>
</protein>
<evidence type="ECO:0000256" key="3">
    <source>
        <dbReference type="ARBA" id="ARBA00022980"/>
    </source>
</evidence>
<dbReference type="SUPFAM" id="SSF50249">
    <property type="entry name" value="Nucleic acid-binding proteins"/>
    <property type="match status" value="1"/>
</dbReference>
<dbReference type="Gene3D" id="4.10.950.10">
    <property type="entry name" value="Ribosomal protein L2, domain 3"/>
    <property type="match status" value="1"/>
</dbReference>
<evidence type="ECO:0000256" key="1">
    <source>
        <dbReference type="ARBA" id="ARBA00004173"/>
    </source>
</evidence>
<dbReference type="PANTHER" id="PTHR13691:SF5">
    <property type="entry name" value="LARGE RIBOSOMAL SUBUNIT PROTEIN UL2M"/>
    <property type="match status" value="1"/>
</dbReference>
<evidence type="ECO:0000259" key="9">
    <source>
        <dbReference type="SMART" id="SM01382"/>
    </source>
</evidence>
<dbReference type="GO" id="GO:0005762">
    <property type="term" value="C:mitochondrial large ribosomal subunit"/>
    <property type="evidence" value="ECO:0007669"/>
    <property type="project" value="TreeGrafter"/>
</dbReference>
<organism evidence="11 12">
    <name type="scientific">Rhodocollybia butyracea</name>
    <dbReference type="NCBI Taxonomy" id="206335"/>
    <lineage>
        <taxon>Eukaryota</taxon>
        <taxon>Fungi</taxon>
        <taxon>Dikarya</taxon>
        <taxon>Basidiomycota</taxon>
        <taxon>Agaricomycotina</taxon>
        <taxon>Agaricomycetes</taxon>
        <taxon>Agaricomycetidae</taxon>
        <taxon>Agaricales</taxon>
        <taxon>Marasmiineae</taxon>
        <taxon>Omphalotaceae</taxon>
        <taxon>Rhodocollybia</taxon>
    </lineage>
</organism>
<evidence type="ECO:0000256" key="4">
    <source>
        <dbReference type="ARBA" id="ARBA00023128"/>
    </source>
</evidence>
<reference evidence="11" key="1">
    <citation type="submission" date="2020-11" db="EMBL/GenBank/DDBJ databases">
        <authorList>
            <consortium name="DOE Joint Genome Institute"/>
            <person name="Ahrendt S."/>
            <person name="Riley R."/>
            <person name="Andreopoulos W."/>
            <person name="Labutti K."/>
            <person name="Pangilinan J."/>
            <person name="Ruiz-Duenas F.J."/>
            <person name="Barrasa J.M."/>
            <person name="Sanchez-Garcia M."/>
            <person name="Camarero S."/>
            <person name="Miyauchi S."/>
            <person name="Serrano A."/>
            <person name="Linde D."/>
            <person name="Babiker R."/>
            <person name="Drula E."/>
            <person name="Ayuso-Fernandez I."/>
            <person name="Pacheco R."/>
            <person name="Padilla G."/>
            <person name="Ferreira P."/>
            <person name="Barriuso J."/>
            <person name="Kellner H."/>
            <person name="Castanera R."/>
            <person name="Alfaro M."/>
            <person name="Ramirez L."/>
            <person name="Pisabarro A.G."/>
            <person name="Kuo A."/>
            <person name="Tritt A."/>
            <person name="Lipzen A."/>
            <person name="He G."/>
            <person name="Yan M."/>
            <person name="Ng V."/>
            <person name="Cullen D."/>
            <person name="Martin F."/>
            <person name="Rosso M.-N."/>
            <person name="Henrissat B."/>
            <person name="Hibbett D."/>
            <person name="Martinez A.T."/>
            <person name="Grigoriev I.V."/>
        </authorList>
    </citation>
    <scope>NUCLEOTIDE SEQUENCE</scope>
    <source>
        <strain evidence="11">AH 40177</strain>
    </source>
</reference>
<dbReference type="GO" id="GO:0032543">
    <property type="term" value="P:mitochondrial translation"/>
    <property type="evidence" value="ECO:0007669"/>
    <property type="project" value="TreeGrafter"/>
</dbReference>
<accession>A0A9P5PU57</accession>
<dbReference type="SMART" id="SM01382">
    <property type="entry name" value="Ribosomal_L2_C"/>
    <property type="match status" value="1"/>
</dbReference>
<comment type="similarity">
    <text evidence="2">Belongs to the universal ribosomal protein uL2 family.</text>
</comment>
<dbReference type="InterPro" id="IPR022666">
    <property type="entry name" value="Ribosomal_uL2_RNA-bd_dom"/>
</dbReference>
<feature type="region of interest" description="Disordered" evidence="8">
    <location>
        <begin position="334"/>
        <end position="394"/>
    </location>
</feature>
<dbReference type="Proteomes" id="UP000772434">
    <property type="component" value="Unassembled WGS sequence"/>
</dbReference>
<dbReference type="EMBL" id="JADNRY010000053">
    <property type="protein sequence ID" value="KAF9069202.1"/>
    <property type="molecule type" value="Genomic_DNA"/>
</dbReference>
<keyword evidence="12" id="KW-1185">Reference proteome</keyword>
<dbReference type="Gene3D" id="2.30.30.30">
    <property type="match status" value="1"/>
</dbReference>
<name>A0A9P5PU57_9AGAR</name>
<dbReference type="AlphaFoldDB" id="A0A9P5PU57"/>
<dbReference type="InterPro" id="IPR005880">
    <property type="entry name" value="Ribosomal_uL2_bac/org-type"/>
</dbReference>
<dbReference type="FunFam" id="4.10.950.10:FF:000001">
    <property type="entry name" value="50S ribosomal protein L2"/>
    <property type="match status" value="1"/>
</dbReference>
<keyword evidence="3" id="KW-0689">Ribosomal protein</keyword>
<feature type="domain" description="Large ribosomal subunit protein uL2 RNA-binding" evidence="10">
    <location>
        <begin position="83"/>
        <end position="171"/>
    </location>
</feature>
<keyword evidence="5" id="KW-0687">Ribonucleoprotein</keyword>
<comment type="subcellular location">
    <subcellularLocation>
        <location evidence="1">Mitochondrion</location>
    </subcellularLocation>
</comment>
<dbReference type="GO" id="GO:0003735">
    <property type="term" value="F:structural constituent of ribosome"/>
    <property type="evidence" value="ECO:0007669"/>
    <property type="project" value="InterPro"/>
</dbReference>
<comment type="caution">
    <text evidence="11">The sequence shown here is derived from an EMBL/GenBank/DDBJ whole genome shotgun (WGS) entry which is preliminary data.</text>
</comment>
<feature type="compositionally biased region" description="Basic and acidic residues" evidence="8">
    <location>
        <begin position="381"/>
        <end position="394"/>
    </location>
</feature>
<dbReference type="GO" id="GO:0003723">
    <property type="term" value="F:RNA binding"/>
    <property type="evidence" value="ECO:0007669"/>
    <property type="project" value="InterPro"/>
</dbReference>
<evidence type="ECO:0000313" key="12">
    <source>
        <dbReference type="Proteomes" id="UP000772434"/>
    </source>
</evidence>
<gene>
    <name evidence="11" type="ORF">BDP27DRAFT_1325792</name>
</gene>
<sequence>MFATLRRCAQVVSSASKSSATPFTISRVRHSKGSLRRVSDDGLFQIYKPITPGLRHLKRPLNPHLYAGRPVRLLTYPLRKSGGRNNTGRITVRHRGGGHRQRIRVVDWKREEGGVWDVVRIEYDPGRSAHLALIRRRSETQTTETETKTLTPGWAYILATEGMRAGDSVQSFRSGIPPDLVPGLNLSPPSTKKARSESFSIEDNEADTESSLALGIFRALTLKSGNVLPLALIPPGTVIHNITLTPTGPARLVRSAGTSALVVAHESAAQSPSPDPTLYTQVRLASGEIRRILQTAFATIGTVSNHLWKNRSLGKAGRSRWLGWRPAVRGVAMNAKDHPHGGGRGKGKSNKHPVSIWGWGTKGTRTRKPGPKGPKNSNKLVVKERPRGVERRKI</sequence>
<dbReference type="SUPFAM" id="SSF50104">
    <property type="entry name" value="Translation proteins SH3-like domain"/>
    <property type="match status" value="1"/>
</dbReference>
<feature type="domain" description="Large ribosomal subunit protein uL2 C-terminal" evidence="9">
    <location>
        <begin position="222"/>
        <end position="360"/>
    </location>
</feature>
<evidence type="ECO:0000256" key="5">
    <source>
        <dbReference type="ARBA" id="ARBA00023274"/>
    </source>
</evidence>
<dbReference type="PANTHER" id="PTHR13691">
    <property type="entry name" value="RIBOSOMAL PROTEIN L2"/>
    <property type="match status" value="1"/>
</dbReference>
<dbReference type="Gene3D" id="2.40.50.140">
    <property type="entry name" value="Nucleic acid-binding proteins"/>
    <property type="match status" value="1"/>
</dbReference>
<dbReference type="InterPro" id="IPR022669">
    <property type="entry name" value="Ribosomal_uL2_C"/>
</dbReference>
<dbReference type="Pfam" id="PF00181">
    <property type="entry name" value="Ribosomal_L2_N"/>
    <property type="match status" value="1"/>
</dbReference>
<keyword evidence="4" id="KW-0496">Mitochondrion</keyword>
<evidence type="ECO:0000313" key="11">
    <source>
        <dbReference type="EMBL" id="KAF9069202.1"/>
    </source>
</evidence>
<dbReference type="SMART" id="SM01383">
    <property type="entry name" value="Ribosomal_L2"/>
    <property type="match status" value="1"/>
</dbReference>
<dbReference type="NCBIfam" id="TIGR01171">
    <property type="entry name" value="rplB_bact"/>
    <property type="match status" value="1"/>
</dbReference>
<dbReference type="InterPro" id="IPR008991">
    <property type="entry name" value="Translation_prot_SH3-like_sf"/>
</dbReference>
<feature type="compositionally biased region" description="Basic residues" evidence="8">
    <location>
        <begin position="341"/>
        <end position="351"/>
    </location>
</feature>
<dbReference type="Pfam" id="PF03947">
    <property type="entry name" value="Ribosomal_L2_C"/>
    <property type="match status" value="1"/>
</dbReference>
<dbReference type="InterPro" id="IPR022671">
    <property type="entry name" value="Ribosomal_uL2_CS"/>
</dbReference>
<dbReference type="GO" id="GO:0016740">
    <property type="term" value="F:transferase activity"/>
    <property type="evidence" value="ECO:0007669"/>
    <property type="project" value="InterPro"/>
</dbReference>
<dbReference type="InterPro" id="IPR014726">
    <property type="entry name" value="Ribosomal_uL2_dom3"/>
</dbReference>
<evidence type="ECO:0000259" key="10">
    <source>
        <dbReference type="SMART" id="SM01383"/>
    </source>
</evidence>
<dbReference type="InterPro" id="IPR012340">
    <property type="entry name" value="NA-bd_OB-fold"/>
</dbReference>
<proteinExistence type="inferred from homology"/>
<evidence type="ECO:0000256" key="8">
    <source>
        <dbReference type="SAM" id="MobiDB-lite"/>
    </source>
</evidence>
<evidence type="ECO:0000256" key="7">
    <source>
        <dbReference type="ARBA" id="ARBA00069872"/>
    </source>
</evidence>
<dbReference type="OrthoDB" id="268576at2759"/>
<evidence type="ECO:0000256" key="2">
    <source>
        <dbReference type="ARBA" id="ARBA00005636"/>
    </source>
</evidence>
<dbReference type="InterPro" id="IPR014722">
    <property type="entry name" value="Rib_uL2_dom2"/>
</dbReference>
<dbReference type="PROSITE" id="PS00467">
    <property type="entry name" value="RIBOSOMAL_L2"/>
    <property type="match status" value="1"/>
</dbReference>
<dbReference type="InterPro" id="IPR002171">
    <property type="entry name" value="Ribosomal_uL2"/>
</dbReference>
<evidence type="ECO:0000256" key="6">
    <source>
        <dbReference type="ARBA" id="ARBA00037226"/>
    </source>
</evidence>